<name>A0A9P7KLI6_9HYPO</name>
<organism evidence="1 2">
    <name type="scientific">Fusarium avenaceum</name>
    <dbReference type="NCBI Taxonomy" id="40199"/>
    <lineage>
        <taxon>Eukaryota</taxon>
        <taxon>Fungi</taxon>
        <taxon>Dikarya</taxon>
        <taxon>Ascomycota</taxon>
        <taxon>Pezizomycotina</taxon>
        <taxon>Sordariomycetes</taxon>
        <taxon>Hypocreomycetidae</taxon>
        <taxon>Hypocreales</taxon>
        <taxon>Nectriaceae</taxon>
        <taxon>Fusarium</taxon>
        <taxon>Fusarium tricinctum species complex</taxon>
    </lineage>
</organism>
<dbReference type="EMBL" id="JAGPUO010000017">
    <property type="protein sequence ID" value="KAG5657461.1"/>
    <property type="molecule type" value="Genomic_DNA"/>
</dbReference>
<evidence type="ECO:0000313" key="1">
    <source>
        <dbReference type="EMBL" id="KAG5657461.1"/>
    </source>
</evidence>
<gene>
    <name evidence="1" type="ORF">KAF25_006025</name>
</gene>
<evidence type="ECO:0000313" key="2">
    <source>
        <dbReference type="Proteomes" id="UP000782241"/>
    </source>
</evidence>
<dbReference type="Proteomes" id="UP000782241">
    <property type="component" value="Unassembled WGS sequence"/>
</dbReference>
<dbReference type="AlphaFoldDB" id="A0A9P7KLI6"/>
<comment type="caution">
    <text evidence="1">The sequence shown here is derived from an EMBL/GenBank/DDBJ whole genome shotgun (WGS) entry which is preliminary data.</text>
</comment>
<reference evidence="1" key="1">
    <citation type="submission" date="2021-04" db="EMBL/GenBank/DDBJ databases">
        <title>Draft genome of Fusarium avenaceum strain F156N33, isolated from an atmospheric sample in Virginia.</title>
        <authorList>
            <person name="Yang S."/>
            <person name="Vinatzer B.A."/>
            <person name="Coleman J."/>
        </authorList>
    </citation>
    <scope>NUCLEOTIDE SEQUENCE</scope>
    <source>
        <strain evidence="1">F156N33</strain>
    </source>
</reference>
<sequence>MDPLSITTAVVGLTATCLTTSKKLHDIAGDYGDIPVLIAAICSESTIIGIALSELQTKILQRNDLSQAWASRTEIWAAFEMALTGCMVVFSCLEAETRHLQSKNSGVWAKLKFMWNQERFKELLAQLRGQQTSITFLLKLLEMDTLSSIQEDIRQNARRMQDTAAEAQSLRSRTPSIKMQSQSIFDNSTSKLSVFEFEIVSGTEPSELDFEFDDIVVNSKVYRRELRKAEDVIQRSVSKVTLDEEILDEESDLDTIKLPGNDFALSEMLQRIVDSPSTHNSKTLHFESVDSLFKSRKLLDGIEEKKLQKLRSPHSPKRFIRMYHYVFLVAMLQPLTYLGF</sequence>
<keyword evidence="2" id="KW-1185">Reference proteome</keyword>
<accession>A0A9P7KLI6</accession>
<protein>
    <recommendedName>
        <fullName evidence="3">Fungal N-terminal domain-containing protein</fullName>
    </recommendedName>
</protein>
<proteinExistence type="predicted"/>
<evidence type="ECO:0008006" key="3">
    <source>
        <dbReference type="Google" id="ProtNLM"/>
    </source>
</evidence>